<proteinExistence type="predicted"/>
<accession>A0ABR2YGK5</accession>
<organism evidence="1 2">
    <name type="scientific">Coccomyxa subellipsoidea</name>
    <dbReference type="NCBI Taxonomy" id="248742"/>
    <lineage>
        <taxon>Eukaryota</taxon>
        <taxon>Viridiplantae</taxon>
        <taxon>Chlorophyta</taxon>
        <taxon>core chlorophytes</taxon>
        <taxon>Trebouxiophyceae</taxon>
        <taxon>Trebouxiophyceae incertae sedis</taxon>
        <taxon>Coccomyxaceae</taxon>
        <taxon>Coccomyxa</taxon>
    </lineage>
</organism>
<keyword evidence="2" id="KW-1185">Reference proteome</keyword>
<dbReference type="SUPFAM" id="SSF52047">
    <property type="entry name" value="RNI-like"/>
    <property type="match status" value="1"/>
</dbReference>
<evidence type="ECO:0000313" key="2">
    <source>
        <dbReference type="Proteomes" id="UP001491310"/>
    </source>
</evidence>
<dbReference type="Proteomes" id="UP001491310">
    <property type="component" value="Unassembled WGS sequence"/>
</dbReference>
<reference evidence="1 2" key="1">
    <citation type="journal article" date="2024" name="Nat. Commun.">
        <title>Phylogenomics reveals the evolutionary origins of lichenization in chlorophyte algae.</title>
        <authorList>
            <person name="Puginier C."/>
            <person name="Libourel C."/>
            <person name="Otte J."/>
            <person name="Skaloud P."/>
            <person name="Haon M."/>
            <person name="Grisel S."/>
            <person name="Petersen M."/>
            <person name="Berrin J.G."/>
            <person name="Delaux P.M."/>
            <person name="Dal Grande F."/>
            <person name="Keller J."/>
        </authorList>
    </citation>
    <scope>NUCLEOTIDE SEQUENCE [LARGE SCALE GENOMIC DNA]</scope>
    <source>
        <strain evidence="1 2">SAG 216-7</strain>
    </source>
</reference>
<evidence type="ECO:0008006" key="3">
    <source>
        <dbReference type="Google" id="ProtNLM"/>
    </source>
</evidence>
<protein>
    <recommendedName>
        <fullName evidence="3">RNI-like protein</fullName>
    </recommendedName>
</protein>
<evidence type="ECO:0000313" key="1">
    <source>
        <dbReference type="EMBL" id="KAK9904862.1"/>
    </source>
</evidence>
<comment type="caution">
    <text evidence="1">The sequence shown here is derived from an EMBL/GenBank/DDBJ whole genome shotgun (WGS) entry which is preliminary data.</text>
</comment>
<sequence length="152" mass="17124">MVGRTEELTKGVARCLPHLSTLRSISLRGNSQMPFPDLLLADMPNLEVLKLRDILPAQLTMPKGFRGLHINVSSSTGADHTVWHQGAFLRISNFDRITNFLDVFGIKMISQKWKDCTYLEISLPIINAGFEELLAAILHSSQQPSQLRYLHL</sequence>
<name>A0ABR2YGK5_9CHLO</name>
<dbReference type="EMBL" id="JALJOT010000012">
    <property type="protein sequence ID" value="KAK9904862.1"/>
    <property type="molecule type" value="Genomic_DNA"/>
</dbReference>
<gene>
    <name evidence="1" type="ORF">WJX75_004128</name>
</gene>